<dbReference type="InterPro" id="IPR027417">
    <property type="entry name" value="P-loop_NTPase"/>
</dbReference>
<keyword evidence="4" id="KW-0067">ATP-binding</keyword>
<reference evidence="6" key="2">
    <citation type="submission" date="2021-10" db="EMBL/GenBank/DDBJ databases">
        <title>Phylogenomics reveals ancestral predisposition of the termite-cultivated fungus Termitomyces towards a domesticated lifestyle.</title>
        <authorList>
            <person name="Auxier B."/>
            <person name="Grum-Grzhimaylo A."/>
            <person name="Cardenas M.E."/>
            <person name="Lodge J.D."/>
            <person name="Laessoe T."/>
            <person name="Pedersen O."/>
            <person name="Smith M.E."/>
            <person name="Kuyper T.W."/>
            <person name="Franco-Molano E.A."/>
            <person name="Baroni T.J."/>
            <person name="Aanen D.K."/>
        </authorList>
    </citation>
    <scope>NUCLEOTIDE SEQUENCE</scope>
    <source>
        <strain evidence="6">D49</strain>
    </source>
</reference>
<dbReference type="Proteomes" id="UP000717328">
    <property type="component" value="Unassembled WGS sequence"/>
</dbReference>
<dbReference type="GO" id="GO:0043139">
    <property type="term" value="F:5'-3' DNA helicase activity"/>
    <property type="evidence" value="ECO:0007669"/>
    <property type="project" value="TreeGrafter"/>
</dbReference>
<evidence type="ECO:0000256" key="1">
    <source>
        <dbReference type="ARBA" id="ARBA00022741"/>
    </source>
</evidence>
<protein>
    <recommendedName>
        <fullName evidence="5">DNA2/NAM7 helicase-like C-terminal domain-containing protein</fullName>
    </recommendedName>
</protein>
<proteinExistence type="predicted"/>
<dbReference type="SUPFAM" id="SSF52540">
    <property type="entry name" value="P-loop containing nucleoside triphosphate hydrolases"/>
    <property type="match status" value="1"/>
</dbReference>
<evidence type="ECO:0000259" key="5">
    <source>
        <dbReference type="Pfam" id="PF13087"/>
    </source>
</evidence>
<dbReference type="EMBL" id="JABCKI010005807">
    <property type="protein sequence ID" value="KAG5637725.1"/>
    <property type="molecule type" value="Genomic_DNA"/>
</dbReference>
<dbReference type="PANTHER" id="PTHR43788:SF8">
    <property type="entry name" value="DNA-BINDING PROTEIN SMUBP-2"/>
    <property type="match status" value="1"/>
</dbReference>
<accession>A0A9P7K6B3</accession>
<dbReference type="Pfam" id="PF13087">
    <property type="entry name" value="AAA_12"/>
    <property type="match status" value="1"/>
</dbReference>
<comment type="caution">
    <text evidence="6">The sequence shown here is derived from an EMBL/GenBank/DDBJ whole genome shotgun (WGS) entry which is preliminary data.</text>
</comment>
<dbReference type="InterPro" id="IPR050534">
    <property type="entry name" value="Coronavir_polyprotein_1ab"/>
</dbReference>
<evidence type="ECO:0000256" key="4">
    <source>
        <dbReference type="ARBA" id="ARBA00022840"/>
    </source>
</evidence>
<dbReference type="Gene3D" id="3.40.50.300">
    <property type="entry name" value="P-loop containing nucleotide triphosphate hydrolases"/>
    <property type="match status" value="2"/>
</dbReference>
<dbReference type="OrthoDB" id="6513042at2759"/>
<name>A0A9P7K6B3_9AGAR</name>
<reference evidence="6" key="1">
    <citation type="submission" date="2021-02" db="EMBL/GenBank/DDBJ databases">
        <authorList>
            <person name="Nieuwenhuis M."/>
            <person name="Van De Peppel L.J.J."/>
        </authorList>
    </citation>
    <scope>NUCLEOTIDE SEQUENCE</scope>
    <source>
        <strain evidence="6">D49</strain>
    </source>
</reference>
<evidence type="ECO:0000256" key="3">
    <source>
        <dbReference type="ARBA" id="ARBA00022806"/>
    </source>
</evidence>
<sequence length="1358" mass="151188">MPASEIKGKQSLSATNLAVHHHFNCDLYLHNVYHQPPIFGPSSDTSEISKAHRKRGVDWEKSLFSWLERENLLLTVPSRPLDPNILIENILADGRDHFFISGLTFVPPQKILDERFYQTGRKPIAFGLAKPDLLEIVRTTVHRPGQDHEEVIFKWKVIDAKSSSSIKAILLRAKKSLDRGELGAMPNISIDEARMLKALLRDSRSAIDSQPTKPITDIEDLLGVFSDSKKLLSLSPDTVKKGRRILGLSKRSIQQTSPIIDAARHRIPQLKHKRSINCPKSEDVAVLMSLVSDPSLPGTGVDYYAITIVSANPLLFSQEELCGPGCDLVSTLSSLIQTIVMSHSTLTIQFYVWSPSEHSTLQTHFINAALMSIVGAEDIRICIGALSQGASLLLTTYQPTLLSGTLLNFLTNSKRTKADHIAFLERLGLSTEGSTAELRERVDHVIQRLKPDGGLTKAEDRTKVGQLPRVVLLKTEVDRLIALPVPGYWDLVECANSLLSPTDSQCPSEEEVLGLYQVRNFELLEEALFRRNKSMYNVLQDVRRRIENSGEELLVNDAEVLSSMFMDLCRQEHIRKLFFVQQFEVLTRLNELWRSRIDGCPDTPVLKYVNSENHGEKKGYVHNFHLLTGALDTPANDKGICMYDKIITLDDSEEPSNDVPVEALFDDLAVSGLVFPLGQSTRKKWEAQDPRVKRELRVADLVDVVVDGNKTRVVLKAWGDMDVKFIEDRNYRLSPRLVDFNTSKTLAALLEADLRCFSSLDEESENTIVSLVKNKKPHIDQGPLVPHNGVPLLQMIVDPGSFGRHAVADEYLKTENIIQKLFRELKDLGDEDAALLILKSSQHRAAQRILSNRLSVIWGPPGNTPIVHFRPKKSPDIPCYCLQVQHRHGDATRKIIFITAMTHAAIDACRKKVFNLMNCYRRLGQTIESFPTGWLDQVNVEQVLSGTTHRAPSSQFLVNIFAGTTYQRHSFSVDCVVIDEAGQLSLSSVALVVRALSPSSRIIIAGDSEQLAPIMSAQYPRLKSRPLFGSVLDCLMGTPQAAADSLTSKEPDFFSDVVQLTENFRLNPDLGDFVSTIYSRAFKPQKVQARQLARHLKLIEKESSAIRGIQTTVLKDVQEFLVSFSKVMLREPQDVLTPPGLPFSEITSGILAPGSAPPPQAISLALIKLKTRSMNSRPKDTSYEAHVRAEAAVAAALVTLIQRCSPHDDVFVATPHRVQREAVKAALRCVKTEDPNDLDFRSTGISGRDEDTSNLTGKVTVDTIERLQGSEAAFVICLFSLPSSSTSTELGFLLERRRLNVAISRAKTLCIVVSSEEVLRPNVSILADEDTAKGYVFLRAFEERAWAGEISVNLNSLN</sequence>
<keyword evidence="3" id="KW-0347">Helicase</keyword>
<gene>
    <name evidence="6" type="ORF">H0H81_003435</name>
</gene>
<evidence type="ECO:0000313" key="7">
    <source>
        <dbReference type="Proteomes" id="UP000717328"/>
    </source>
</evidence>
<evidence type="ECO:0000313" key="6">
    <source>
        <dbReference type="EMBL" id="KAG5637725.1"/>
    </source>
</evidence>
<dbReference type="PANTHER" id="PTHR43788">
    <property type="entry name" value="DNA2/NAM7 HELICASE FAMILY MEMBER"/>
    <property type="match status" value="1"/>
</dbReference>
<keyword evidence="2" id="KW-0378">Hydrolase</keyword>
<evidence type="ECO:0000256" key="2">
    <source>
        <dbReference type="ARBA" id="ARBA00022801"/>
    </source>
</evidence>
<dbReference type="InterPro" id="IPR041679">
    <property type="entry name" value="DNA2/NAM7-like_C"/>
</dbReference>
<feature type="domain" description="DNA2/NAM7 helicase-like C-terminal" evidence="5">
    <location>
        <begin position="1056"/>
        <end position="1316"/>
    </location>
</feature>
<keyword evidence="1" id="KW-0547">Nucleotide-binding</keyword>
<organism evidence="6 7">
    <name type="scientific">Sphagnurus paluster</name>
    <dbReference type="NCBI Taxonomy" id="117069"/>
    <lineage>
        <taxon>Eukaryota</taxon>
        <taxon>Fungi</taxon>
        <taxon>Dikarya</taxon>
        <taxon>Basidiomycota</taxon>
        <taxon>Agaricomycotina</taxon>
        <taxon>Agaricomycetes</taxon>
        <taxon>Agaricomycetidae</taxon>
        <taxon>Agaricales</taxon>
        <taxon>Tricholomatineae</taxon>
        <taxon>Lyophyllaceae</taxon>
        <taxon>Sphagnurus</taxon>
    </lineage>
</organism>
<keyword evidence="7" id="KW-1185">Reference proteome</keyword>
<dbReference type="GO" id="GO:0005524">
    <property type="term" value="F:ATP binding"/>
    <property type="evidence" value="ECO:0007669"/>
    <property type="project" value="UniProtKB-KW"/>
</dbReference>
<dbReference type="GO" id="GO:0016787">
    <property type="term" value="F:hydrolase activity"/>
    <property type="evidence" value="ECO:0007669"/>
    <property type="project" value="UniProtKB-KW"/>
</dbReference>